<evidence type="ECO:0000313" key="10">
    <source>
        <dbReference type="EMBL" id="QEO10374.1"/>
    </source>
</evidence>
<dbReference type="RefSeq" id="WP_149325791.1">
    <property type="nucleotide sequence ID" value="NZ_CP043504.1"/>
</dbReference>
<reference evidence="10 11" key="1">
    <citation type="submission" date="2019-09" db="EMBL/GenBank/DDBJ databases">
        <title>Genome sequencing of strain KACC 19322.</title>
        <authorList>
            <person name="Heo J."/>
            <person name="Kim S.-J."/>
            <person name="Kim J.-S."/>
            <person name="Hong S.-B."/>
            <person name="Kwon S.-W."/>
        </authorList>
    </citation>
    <scope>NUCLEOTIDE SEQUENCE [LARGE SCALE GENOMIC DNA]</scope>
    <source>
        <strain evidence="10 11">KACC 19322</strain>
    </source>
</reference>
<feature type="transmembrane region" description="Helical" evidence="9">
    <location>
        <begin position="80"/>
        <end position="98"/>
    </location>
</feature>
<evidence type="ECO:0000256" key="9">
    <source>
        <dbReference type="SAM" id="Phobius"/>
    </source>
</evidence>
<dbReference type="KEGG" id="lyk:FLP23_10370"/>
<feature type="transmembrane region" description="Helical" evidence="9">
    <location>
        <begin position="320"/>
        <end position="340"/>
    </location>
</feature>
<evidence type="ECO:0000256" key="5">
    <source>
        <dbReference type="ARBA" id="ARBA00022989"/>
    </source>
</evidence>
<proteinExistence type="predicted"/>
<dbReference type="GO" id="GO:0071555">
    <property type="term" value="P:cell wall organization"/>
    <property type="evidence" value="ECO:0007669"/>
    <property type="project" value="TreeGrafter"/>
</dbReference>
<feature type="transmembrane region" description="Helical" evidence="9">
    <location>
        <begin position="50"/>
        <end position="74"/>
    </location>
</feature>
<dbReference type="CDD" id="cd06853">
    <property type="entry name" value="GT_WecA_like"/>
    <property type="match status" value="1"/>
</dbReference>
<evidence type="ECO:0000256" key="1">
    <source>
        <dbReference type="ARBA" id="ARBA00004651"/>
    </source>
</evidence>
<feature type="transmembrane region" description="Helical" evidence="9">
    <location>
        <begin position="168"/>
        <end position="188"/>
    </location>
</feature>
<keyword evidence="5 9" id="KW-1133">Transmembrane helix</keyword>
<dbReference type="GO" id="GO:0044038">
    <property type="term" value="P:cell wall macromolecule biosynthetic process"/>
    <property type="evidence" value="ECO:0007669"/>
    <property type="project" value="TreeGrafter"/>
</dbReference>
<keyword evidence="2" id="KW-1003">Cell membrane</keyword>
<evidence type="ECO:0000256" key="6">
    <source>
        <dbReference type="ARBA" id="ARBA00023136"/>
    </source>
</evidence>
<protein>
    <submittedName>
        <fullName evidence="10">Undecaprenyl/decaprenyl-phosphate alpha-N-acetylglucosaminyl 1-phosphate transferase</fullName>
    </submittedName>
</protein>
<dbReference type="GO" id="GO:0009103">
    <property type="term" value="P:lipopolysaccharide biosynthetic process"/>
    <property type="evidence" value="ECO:0007669"/>
    <property type="project" value="TreeGrafter"/>
</dbReference>
<sequence>MRLIFYVVTAGIAALISFALSMVIWKLSTRYRLYPKIRERDVHTRPTPRLGGIAMFLGVAAALGVGSLLPPLALVYSQPMHIWGLLGAAAMIVLIGVADDIWDLDWFTKLAGQMLAAALLAWSGIQFLSFPLPGVIVTLAPWQSLVITVIVIVLVMNAINFIDGLDGLVAGVAIIANGAFSVYVYLISYGPTGQSDYFNLAQLISAILIGACLGFLPLNWHPARLFMGDAGALLVGLLMAASTIAVTGQIDAGVIDETVGSPRQFFPAFIPLLLPFTILIVPLLDFGLAVFRRLRAGKSPFSADRKHLHHRLLDMGHSHFHAVLILYAWTAAASIGGLLFLFIDTWWAALVTFLGLVVCTILTLAPLSRRKAIEVAVQSTDPVVAEQTHLARFDPLDEASETSAAPSDDEARDALERLHEKESTA</sequence>
<feature type="transmembrane region" description="Helical" evidence="9">
    <location>
        <begin position="110"/>
        <end position="129"/>
    </location>
</feature>
<evidence type="ECO:0000256" key="3">
    <source>
        <dbReference type="ARBA" id="ARBA00022679"/>
    </source>
</evidence>
<dbReference type="PANTHER" id="PTHR22926">
    <property type="entry name" value="PHOSPHO-N-ACETYLMURAMOYL-PENTAPEPTIDE-TRANSFERASE"/>
    <property type="match status" value="1"/>
</dbReference>
<keyword evidence="3 10" id="KW-0808">Transferase</keyword>
<gene>
    <name evidence="10" type="ORF">FLP23_10370</name>
</gene>
<evidence type="ECO:0000256" key="8">
    <source>
        <dbReference type="SAM" id="MobiDB-lite"/>
    </source>
</evidence>
<keyword evidence="7" id="KW-0460">Magnesium</keyword>
<dbReference type="GO" id="GO:0046872">
    <property type="term" value="F:metal ion binding"/>
    <property type="evidence" value="ECO:0007669"/>
    <property type="project" value="UniProtKB-KW"/>
</dbReference>
<dbReference type="PROSITE" id="PS01348">
    <property type="entry name" value="MRAY_2"/>
    <property type="match status" value="1"/>
</dbReference>
<dbReference type="AlphaFoldDB" id="A0A5C1Y8S8"/>
<keyword evidence="6 9" id="KW-0472">Membrane</keyword>
<feature type="compositionally biased region" description="Basic and acidic residues" evidence="8">
    <location>
        <begin position="412"/>
        <end position="425"/>
    </location>
</feature>
<keyword evidence="7" id="KW-0479">Metal-binding</keyword>
<feature type="region of interest" description="Disordered" evidence="8">
    <location>
        <begin position="389"/>
        <end position="425"/>
    </location>
</feature>
<dbReference type="PANTHER" id="PTHR22926:SF3">
    <property type="entry name" value="UNDECAPRENYL-PHOSPHATE ALPHA-N-ACETYLGLUCOSAMINYL 1-PHOSPHATE TRANSFERASE"/>
    <property type="match status" value="1"/>
</dbReference>
<evidence type="ECO:0000313" key="11">
    <source>
        <dbReference type="Proteomes" id="UP000322159"/>
    </source>
</evidence>
<feature type="transmembrane region" description="Helical" evidence="9">
    <location>
        <begin position="6"/>
        <end position="29"/>
    </location>
</feature>
<evidence type="ECO:0000256" key="2">
    <source>
        <dbReference type="ARBA" id="ARBA00022475"/>
    </source>
</evidence>
<feature type="binding site" evidence="7">
    <location>
        <position position="160"/>
    </location>
    <ligand>
        <name>Mg(2+)</name>
        <dbReference type="ChEBI" id="CHEBI:18420"/>
    </ligand>
</feature>
<feature type="transmembrane region" description="Helical" evidence="9">
    <location>
        <begin position="230"/>
        <end position="248"/>
    </location>
</feature>
<comment type="subcellular location">
    <subcellularLocation>
        <location evidence="1">Cell membrane</location>
        <topology evidence="1">Multi-pass membrane protein</topology>
    </subcellularLocation>
</comment>
<organism evidence="10 11">
    <name type="scientific">Protaetiibacter larvae</name>
    <dbReference type="NCBI Taxonomy" id="2592654"/>
    <lineage>
        <taxon>Bacteria</taxon>
        <taxon>Bacillati</taxon>
        <taxon>Actinomycetota</taxon>
        <taxon>Actinomycetes</taxon>
        <taxon>Micrococcales</taxon>
        <taxon>Microbacteriaceae</taxon>
        <taxon>Protaetiibacter</taxon>
    </lineage>
</organism>
<accession>A0A5C1Y8S8</accession>
<dbReference type="Proteomes" id="UP000322159">
    <property type="component" value="Chromosome"/>
</dbReference>
<name>A0A5C1Y8S8_9MICO</name>
<dbReference type="InterPro" id="IPR018480">
    <property type="entry name" value="PNAcMuramoyl-5peptid_Trfase_CS"/>
</dbReference>
<evidence type="ECO:0000256" key="7">
    <source>
        <dbReference type="PIRSR" id="PIRSR600715-1"/>
    </source>
</evidence>
<feature type="transmembrane region" description="Helical" evidence="9">
    <location>
        <begin position="200"/>
        <end position="218"/>
    </location>
</feature>
<feature type="transmembrane region" description="Helical" evidence="9">
    <location>
        <begin position="346"/>
        <end position="365"/>
    </location>
</feature>
<keyword evidence="11" id="KW-1185">Reference proteome</keyword>
<feature type="transmembrane region" description="Helical" evidence="9">
    <location>
        <begin position="268"/>
        <end position="291"/>
    </location>
</feature>
<dbReference type="OrthoDB" id="9783652at2"/>
<comment type="cofactor">
    <cofactor evidence="7">
        <name>Mg(2+)</name>
        <dbReference type="ChEBI" id="CHEBI:18420"/>
    </cofactor>
</comment>
<feature type="binding site" evidence="7">
    <location>
        <position position="229"/>
    </location>
    <ligand>
        <name>Mg(2+)</name>
        <dbReference type="ChEBI" id="CHEBI:18420"/>
    </ligand>
</feature>
<dbReference type="InterPro" id="IPR000715">
    <property type="entry name" value="Glycosyl_transferase_4"/>
</dbReference>
<dbReference type="EMBL" id="CP043504">
    <property type="protein sequence ID" value="QEO10374.1"/>
    <property type="molecule type" value="Genomic_DNA"/>
</dbReference>
<dbReference type="GO" id="GO:0005886">
    <property type="term" value="C:plasma membrane"/>
    <property type="evidence" value="ECO:0007669"/>
    <property type="project" value="UniProtKB-SubCell"/>
</dbReference>
<feature type="transmembrane region" description="Helical" evidence="9">
    <location>
        <begin position="135"/>
        <end position="156"/>
    </location>
</feature>
<evidence type="ECO:0000256" key="4">
    <source>
        <dbReference type="ARBA" id="ARBA00022692"/>
    </source>
</evidence>
<dbReference type="GO" id="GO:0016780">
    <property type="term" value="F:phosphotransferase activity, for other substituted phosphate groups"/>
    <property type="evidence" value="ECO:0007669"/>
    <property type="project" value="InterPro"/>
</dbReference>
<dbReference type="Pfam" id="PF00953">
    <property type="entry name" value="Glycos_transf_4"/>
    <property type="match status" value="1"/>
</dbReference>
<keyword evidence="4 9" id="KW-0812">Transmembrane</keyword>